<comment type="caution">
    <text evidence="1">The sequence shown here is derived from an EMBL/GenBank/DDBJ whole genome shotgun (WGS) entry which is preliminary data.</text>
</comment>
<sequence>MIQRDAVDQLDYAKTSSWASLPSIKDEADFFPAGEEGIDQANAEVDVFFIHPTGYLKGDHWTDPLEKQSVTKENTQWMMANQASAYNGCCSIYAPHYRQASIYSYFGTDQVRAEVYGFVYQDVKIAFEYFLDNHSKGRPFIIASHSQGTHHAIRLLAEEIDASDLYPRMVGAYIIGGTISKDWMVDMANISVCDSAEQLGCLVHWDTLSDAQLNKKMPLYENNICVNPITWKNEGALSDLSDAKGAVYTSGDFSLEFSGDESPKNIVFEALEPPLKQYVQAQCKNGALFASDQTGTRFQAFGGASGNYHGLDYALFYMDIRENAKLKVKIYLNTLEKN</sequence>
<protein>
    <recommendedName>
        <fullName evidence="3">DUF3089 domain-containing protein</fullName>
    </recommendedName>
</protein>
<proteinExistence type="predicted"/>
<dbReference type="InterPro" id="IPR021440">
    <property type="entry name" value="DUF3089"/>
</dbReference>
<evidence type="ECO:0000313" key="1">
    <source>
        <dbReference type="EMBL" id="KRO40277.1"/>
    </source>
</evidence>
<gene>
    <name evidence="1" type="ORF">ABR63_03630</name>
</gene>
<dbReference type="InterPro" id="IPR029058">
    <property type="entry name" value="AB_hydrolase_fold"/>
</dbReference>
<dbReference type="EMBL" id="LIAV01000145">
    <property type="protein sequence ID" value="KRO40277.1"/>
    <property type="molecule type" value="Genomic_DNA"/>
</dbReference>
<accession>A0A0R2PQP8</accession>
<evidence type="ECO:0000313" key="2">
    <source>
        <dbReference type="Proteomes" id="UP000050874"/>
    </source>
</evidence>
<dbReference type="AlphaFoldDB" id="A0A0R2PQP8"/>
<name>A0A0R2PQP8_9GAMM</name>
<dbReference type="Pfam" id="PF11288">
    <property type="entry name" value="DUF3089"/>
    <property type="match status" value="1"/>
</dbReference>
<dbReference type="Proteomes" id="UP000050874">
    <property type="component" value="Unassembled WGS sequence"/>
</dbReference>
<dbReference type="SUPFAM" id="SSF53474">
    <property type="entry name" value="alpha/beta-Hydrolases"/>
    <property type="match status" value="1"/>
</dbReference>
<organism evidence="1 2">
    <name type="scientific">SAR86 cluster bacterium BACL1 MAG-120920-bin57</name>
    <dbReference type="NCBI Taxonomy" id="1655571"/>
    <lineage>
        <taxon>Bacteria</taxon>
        <taxon>Pseudomonadati</taxon>
        <taxon>Pseudomonadota</taxon>
        <taxon>Gammaproteobacteria</taxon>
        <taxon>SAR86 cluster</taxon>
    </lineage>
</organism>
<evidence type="ECO:0008006" key="3">
    <source>
        <dbReference type="Google" id="ProtNLM"/>
    </source>
</evidence>
<reference evidence="2" key="1">
    <citation type="submission" date="2015-10" db="EMBL/GenBank/DDBJ databases">
        <title>Metagenome-Assembled Genomes uncover a global brackish microbiome.</title>
        <authorList>
            <person name="Hugerth L.W."/>
            <person name="Larsson J."/>
            <person name="Alneberg J."/>
            <person name="Lindh M.V."/>
            <person name="Legrand C."/>
            <person name="Pinhassi J."/>
            <person name="Andersson A."/>
        </authorList>
    </citation>
    <scope>NUCLEOTIDE SEQUENCE [LARGE SCALE GENOMIC DNA]</scope>
</reference>